<evidence type="ECO:0000313" key="2">
    <source>
        <dbReference type="Proteomes" id="UP000054928"/>
    </source>
</evidence>
<dbReference type="EMBL" id="CCYD01002911">
    <property type="protein sequence ID" value="CEG48256.1"/>
    <property type="molecule type" value="Genomic_DNA"/>
</dbReference>
<keyword evidence="2" id="KW-1185">Reference proteome</keyword>
<evidence type="ECO:0000313" key="1">
    <source>
        <dbReference type="EMBL" id="CEG48256.1"/>
    </source>
</evidence>
<sequence length="61" mass="6961">MVQEELGCLLYTWCKHHQEQVTDDTIILSDDPGNPRIHCRGQAPHILHDTPRVLETVGLDD</sequence>
<dbReference type="RefSeq" id="XP_024584625.1">
    <property type="nucleotide sequence ID" value="XM_024719314.1"/>
</dbReference>
<reference evidence="2" key="1">
    <citation type="submission" date="2014-09" db="EMBL/GenBank/DDBJ databases">
        <authorList>
            <person name="Sharma Rahul"/>
            <person name="Thines Marco"/>
        </authorList>
    </citation>
    <scope>NUCLEOTIDE SEQUENCE [LARGE SCALE GENOMIC DNA]</scope>
</reference>
<accession>A0A0P1B295</accession>
<dbReference type="Proteomes" id="UP000054928">
    <property type="component" value="Unassembled WGS sequence"/>
</dbReference>
<name>A0A0P1B295_PLAHL</name>
<protein>
    <submittedName>
        <fullName evidence="1">Uncharacterized protein</fullName>
    </submittedName>
</protein>
<proteinExistence type="predicted"/>
<organism evidence="1 2">
    <name type="scientific">Plasmopara halstedii</name>
    <name type="common">Downy mildew of sunflower</name>
    <dbReference type="NCBI Taxonomy" id="4781"/>
    <lineage>
        <taxon>Eukaryota</taxon>
        <taxon>Sar</taxon>
        <taxon>Stramenopiles</taxon>
        <taxon>Oomycota</taxon>
        <taxon>Peronosporomycetes</taxon>
        <taxon>Peronosporales</taxon>
        <taxon>Peronosporaceae</taxon>
        <taxon>Plasmopara</taxon>
    </lineage>
</organism>
<dbReference type="GeneID" id="36400884"/>
<dbReference type="AlphaFoldDB" id="A0A0P1B295"/>